<organism evidence="1 2">
    <name type="scientific">Larkinella bovis</name>
    <dbReference type="NCBI Taxonomy" id="683041"/>
    <lineage>
        <taxon>Bacteria</taxon>
        <taxon>Pseudomonadati</taxon>
        <taxon>Bacteroidota</taxon>
        <taxon>Cytophagia</taxon>
        <taxon>Cytophagales</taxon>
        <taxon>Spirosomataceae</taxon>
        <taxon>Larkinella</taxon>
    </lineage>
</organism>
<sequence>MNVSIHKFIRLSMVGLVAGSAGVWSGCTSDFEEINTSKTAITTLTATELPYLFSRAQQQASYAAGTYQTAQNLFADLYAQYFATTTPNFQSDRYFMHPTWINSHWNPVYTQVVPQLKTLFEQTDKASSQYALASIWWVFAFHRLTDYYGPVPYFDAGIPANSVKYDAQDKIYDDFFKRLAEATTILKGKTAEKPYGTYDIIYKGDVTKWIKFANTLRLRLALRISKVDPARAKTEAEAAIAGGLLSLPGDIDKQGDDAMMVKSLDGGDNNGLATISGWGEFRMSAAMESVLKGFDDPRIGIYFQPAFNTKTYEGLRNGLGPTELTESLNTNDNNSNIGERWIKNTGAGSAWDRQLAVKQDVMHAAEAYFLLAEAALNGWNTGGVTAQQAYEKGIRTSMESWGISSAVTDAYIVSTKTPTAPQDQQKSPALSNITVKWGATEAIQREQIATQKWLALYPDGIEAWAEFRRTKLPKLYPVVNSVNTDVPTSAYPRRIPFLLLEQQSNTEAVKAALSLLNGPDKASTPLWWDKN</sequence>
<dbReference type="Pfam" id="PF12741">
    <property type="entry name" value="SusD-like"/>
    <property type="match status" value="1"/>
</dbReference>
<dbReference type="PROSITE" id="PS51257">
    <property type="entry name" value="PROKAR_LIPOPROTEIN"/>
    <property type="match status" value="1"/>
</dbReference>
<reference evidence="2" key="1">
    <citation type="journal article" date="2019" name="Int. J. Syst. Evol. Microbiol.">
        <title>The Global Catalogue of Microorganisms (GCM) 10K type strain sequencing project: providing services to taxonomists for standard genome sequencing and annotation.</title>
        <authorList>
            <consortium name="The Broad Institute Genomics Platform"/>
            <consortium name="The Broad Institute Genome Sequencing Center for Infectious Disease"/>
            <person name="Wu L."/>
            <person name="Ma J."/>
        </authorList>
    </citation>
    <scope>NUCLEOTIDE SEQUENCE [LARGE SCALE GENOMIC DNA]</scope>
    <source>
        <strain evidence="2">CCUG 55250</strain>
    </source>
</reference>
<dbReference type="RefSeq" id="WP_379845484.1">
    <property type="nucleotide sequence ID" value="NZ_JBHSMA010000003.1"/>
</dbReference>
<proteinExistence type="predicted"/>
<dbReference type="Gene3D" id="1.25.40.390">
    <property type="match status" value="1"/>
</dbReference>
<protein>
    <submittedName>
        <fullName evidence="1">SusD/RagB family nutrient-binding outer membrane lipoprotein</fullName>
    </submittedName>
</protein>
<dbReference type="SUPFAM" id="SSF48452">
    <property type="entry name" value="TPR-like"/>
    <property type="match status" value="1"/>
</dbReference>
<comment type="caution">
    <text evidence="1">The sequence shown here is derived from an EMBL/GenBank/DDBJ whole genome shotgun (WGS) entry which is preliminary data.</text>
</comment>
<evidence type="ECO:0000313" key="1">
    <source>
        <dbReference type="EMBL" id="MFC5410253.1"/>
    </source>
</evidence>
<dbReference type="EMBL" id="JBHSMA010000003">
    <property type="protein sequence ID" value="MFC5410253.1"/>
    <property type="molecule type" value="Genomic_DNA"/>
</dbReference>
<gene>
    <name evidence="1" type="ORF">ACFPMF_13085</name>
</gene>
<dbReference type="InterPro" id="IPR024302">
    <property type="entry name" value="SusD-like"/>
</dbReference>
<evidence type="ECO:0000313" key="2">
    <source>
        <dbReference type="Proteomes" id="UP001596106"/>
    </source>
</evidence>
<dbReference type="Proteomes" id="UP001596106">
    <property type="component" value="Unassembled WGS sequence"/>
</dbReference>
<name>A0ABW0ICJ2_9BACT</name>
<keyword evidence="2" id="KW-1185">Reference proteome</keyword>
<dbReference type="InterPro" id="IPR011990">
    <property type="entry name" value="TPR-like_helical_dom_sf"/>
</dbReference>
<accession>A0ABW0ICJ2</accession>
<keyword evidence="1" id="KW-0449">Lipoprotein</keyword>